<evidence type="ECO:0000313" key="1">
    <source>
        <dbReference type="EMBL" id="KAL3772366.1"/>
    </source>
</evidence>
<keyword evidence="2" id="KW-1185">Reference proteome</keyword>
<comment type="caution">
    <text evidence="1">The sequence shown here is derived from an EMBL/GenBank/DDBJ whole genome shotgun (WGS) entry which is preliminary data.</text>
</comment>
<gene>
    <name evidence="1" type="ORF">ACHAW5_010368</name>
</gene>
<reference evidence="1 2" key="1">
    <citation type="submission" date="2024-10" db="EMBL/GenBank/DDBJ databases">
        <title>Updated reference genomes for cyclostephanoid diatoms.</title>
        <authorList>
            <person name="Roberts W.R."/>
            <person name="Alverson A.J."/>
        </authorList>
    </citation>
    <scope>NUCLEOTIDE SEQUENCE [LARGE SCALE GENOMIC DNA]</scope>
    <source>
        <strain evidence="1 2">AJA276-08</strain>
    </source>
</reference>
<dbReference type="AlphaFoldDB" id="A0ABD3N8L3"/>
<protein>
    <submittedName>
        <fullName evidence="1">Uncharacterized protein</fullName>
    </submittedName>
</protein>
<dbReference type="EMBL" id="JALLAZ020001579">
    <property type="protein sequence ID" value="KAL3772366.1"/>
    <property type="molecule type" value="Genomic_DNA"/>
</dbReference>
<accession>A0ABD3N8L3</accession>
<proteinExistence type="predicted"/>
<evidence type="ECO:0000313" key="2">
    <source>
        <dbReference type="Proteomes" id="UP001530315"/>
    </source>
</evidence>
<organism evidence="1 2">
    <name type="scientific">Stephanodiscus triporus</name>
    <dbReference type="NCBI Taxonomy" id="2934178"/>
    <lineage>
        <taxon>Eukaryota</taxon>
        <taxon>Sar</taxon>
        <taxon>Stramenopiles</taxon>
        <taxon>Ochrophyta</taxon>
        <taxon>Bacillariophyta</taxon>
        <taxon>Coscinodiscophyceae</taxon>
        <taxon>Thalassiosirophycidae</taxon>
        <taxon>Stephanodiscales</taxon>
        <taxon>Stephanodiscaceae</taxon>
        <taxon>Stephanodiscus</taxon>
    </lineage>
</organism>
<name>A0ABD3N8L3_9STRA</name>
<sequence>MHSFDVLALKAVSKLRHFNSQGLSNMLWAYANRFQSTIFFNISWAYATAGESHPQLFKKFTDHIVDLESLTDFRPQALSNITLHMPMLASHTHGFSRNSLVISSHLNTLELVHATGSIHHHLGVYNCRRIIPMAFCEVCQSYNCYG</sequence>
<dbReference type="Proteomes" id="UP001530315">
    <property type="component" value="Unassembled WGS sequence"/>
</dbReference>